<dbReference type="PANTHER" id="PTHR21015">
    <property type="entry name" value="UDP-N-ACETYLGLUCOSAMINE--N-ACETYLMURAMYL-(PENTAPEPTIDE) PYROPHOSPHORYL-UNDECAPRENOL N-ACETYLGLUCOSAMINE TRANSFERASE 1"/>
    <property type="match status" value="1"/>
</dbReference>
<comment type="caution">
    <text evidence="2">The sequence shown here is derived from an EMBL/GenBank/DDBJ whole genome shotgun (WGS) entry which is preliminary data.</text>
</comment>
<feature type="domain" description="Glycosyl transferase family 28 C-terminal" evidence="1">
    <location>
        <begin position="216"/>
        <end position="351"/>
    </location>
</feature>
<sequence length="380" mass="42096">MHTKRRKILFYCQSLVGLGHLTSSLLVIRELLAYADVDLIHGGQGLQHMPELPGFRQLRLPRILIDSASDELYAPDRDDSIETVWAERAAAIERFVDWPYDAVIVEFFPFGRRRLKKEILGLFASVRQQCGAIPIFCFVREILVPAPLAAEQRMLQLVREHIHTVFVRGDPAIVRFEETFSLTAEIADRLVYVGYVSPPSPASLPTRQSKIVVSQGGGEIGKALLRAAVQTAPLLPDYQFLVVVSSRATAGEIAELQRLVQSSNVQVVSFLSNFQEHLQTAALSISLGGDNTLMDVISTRTPALAYPYAGNSEQGLRIEKLVGKGFVFPLTENDLVPERLSVKVRETIKQTYPQQAIAIYGAAEISQRIRVILEGGCCGN</sequence>
<accession>A0ABR9D176</accession>
<dbReference type="PANTHER" id="PTHR21015:SF28">
    <property type="entry name" value="SLL1722 PROTEIN"/>
    <property type="match status" value="1"/>
</dbReference>
<protein>
    <submittedName>
        <fullName evidence="2">Glycosyl transferase</fullName>
    </submittedName>
</protein>
<dbReference type="InterPro" id="IPR007235">
    <property type="entry name" value="Glyco_trans_28_C"/>
</dbReference>
<proteinExistence type="predicted"/>
<keyword evidence="2" id="KW-0808">Transferase</keyword>
<dbReference type="Proteomes" id="UP000652176">
    <property type="component" value="Unassembled WGS sequence"/>
</dbReference>
<dbReference type="GO" id="GO:0016740">
    <property type="term" value="F:transferase activity"/>
    <property type="evidence" value="ECO:0007669"/>
    <property type="project" value="UniProtKB-KW"/>
</dbReference>
<evidence type="ECO:0000259" key="1">
    <source>
        <dbReference type="Pfam" id="PF04101"/>
    </source>
</evidence>
<dbReference type="SUPFAM" id="SSF53756">
    <property type="entry name" value="UDP-Glycosyltransferase/glycogen phosphorylase"/>
    <property type="match status" value="1"/>
</dbReference>
<dbReference type="Gene3D" id="3.40.50.2000">
    <property type="entry name" value="Glycogen Phosphorylase B"/>
    <property type="match status" value="1"/>
</dbReference>
<name>A0ABR9D176_9GAMM</name>
<dbReference type="EMBL" id="JACXSS010000001">
    <property type="protein sequence ID" value="MBD9356848.1"/>
    <property type="molecule type" value="Genomic_DNA"/>
</dbReference>
<dbReference type="Pfam" id="PF04101">
    <property type="entry name" value="Glyco_tran_28_C"/>
    <property type="match status" value="1"/>
</dbReference>
<dbReference type="RefSeq" id="WP_192375166.1">
    <property type="nucleotide sequence ID" value="NZ_CAJHIV010000001.1"/>
</dbReference>
<reference evidence="2 3" key="1">
    <citation type="submission" date="2020-09" db="EMBL/GenBank/DDBJ databases">
        <title>Methylomonas albis sp. nov. and Methylomonas fluvii sp. nov.: Two cold-adapted methanotrophs from the River Elbe and an amended description of Methylovulum psychrotolerans strain Eb1.</title>
        <authorList>
            <person name="Bussmann I.K."/>
            <person name="Klings K.-W."/>
            <person name="Warnstedt J."/>
            <person name="Hoppert M."/>
            <person name="Saborowski A."/>
            <person name="Horn F."/>
            <person name="Liebner S."/>
        </authorList>
    </citation>
    <scope>NUCLEOTIDE SEQUENCE [LARGE SCALE GENOMIC DNA]</scope>
    <source>
        <strain evidence="2 3">EbA</strain>
    </source>
</reference>
<evidence type="ECO:0000313" key="2">
    <source>
        <dbReference type="EMBL" id="MBD9356848.1"/>
    </source>
</evidence>
<evidence type="ECO:0000313" key="3">
    <source>
        <dbReference type="Proteomes" id="UP000652176"/>
    </source>
</evidence>
<gene>
    <name evidence="2" type="ORF">IE877_13330</name>
</gene>
<organism evidence="2 3">
    <name type="scientific">Methylomonas albis</name>
    <dbReference type="NCBI Taxonomy" id="1854563"/>
    <lineage>
        <taxon>Bacteria</taxon>
        <taxon>Pseudomonadati</taxon>
        <taxon>Pseudomonadota</taxon>
        <taxon>Gammaproteobacteria</taxon>
        <taxon>Methylococcales</taxon>
        <taxon>Methylococcaceae</taxon>
        <taxon>Methylomonas</taxon>
    </lineage>
</organism>
<keyword evidence="3" id="KW-1185">Reference proteome</keyword>